<dbReference type="InterPro" id="IPR039261">
    <property type="entry name" value="FNR_nucleotide-bd"/>
</dbReference>
<keyword evidence="5" id="KW-1185">Reference proteome</keyword>
<dbReference type="InterPro" id="IPR050415">
    <property type="entry name" value="MRET"/>
</dbReference>
<dbReference type="Proteomes" id="UP001595476">
    <property type="component" value="Unassembled WGS sequence"/>
</dbReference>
<evidence type="ECO:0000259" key="2">
    <source>
        <dbReference type="PROSITE" id="PS51085"/>
    </source>
</evidence>
<dbReference type="Gene3D" id="3.10.20.30">
    <property type="match status" value="1"/>
</dbReference>
<dbReference type="InterPro" id="IPR008333">
    <property type="entry name" value="Cbr1-like_FAD-bd_dom"/>
</dbReference>
<dbReference type="InterPro" id="IPR001433">
    <property type="entry name" value="OxRdtase_FAD/NAD-bd"/>
</dbReference>
<reference evidence="5" key="1">
    <citation type="journal article" date="2019" name="Int. J. Syst. Evol. Microbiol.">
        <title>The Global Catalogue of Microorganisms (GCM) 10K type strain sequencing project: providing services to taxonomists for standard genome sequencing and annotation.</title>
        <authorList>
            <consortium name="The Broad Institute Genomics Platform"/>
            <consortium name="The Broad Institute Genome Sequencing Center for Infectious Disease"/>
            <person name="Wu L."/>
            <person name="Ma J."/>
        </authorList>
    </citation>
    <scope>NUCLEOTIDE SEQUENCE [LARGE SCALE GENOMIC DNA]</scope>
    <source>
        <strain evidence="5">KCTC 52438</strain>
    </source>
</reference>
<feature type="domain" description="FAD-binding FR-type" evidence="3">
    <location>
        <begin position="77"/>
        <end position="172"/>
    </location>
</feature>
<dbReference type="PANTHER" id="PTHR47354">
    <property type="entry name" value="NADH OXIDOREDUCTASE HCR"/>
    <property type="match status" value="1"/>
</dbReference>
<accession>A0ABV7HFB8</accession>
<organism evidence="4 5">
    <name type="scientific">Litoribrevibacter euphylliae</name>
    <dbReference type="NCBI Taxonomy" id="1834034"/>
    <lineage>
        <taxon>Bacteria</taxon>
        <taxon>Pseudomonadati</taxon>
        <taxon>Pseudomonadota</taxon>
        <taxon>Gammaproteobacteria</taxon>
        <taxon>Oceanospirillales</taxon>
        <taxon>Oceanospirillaceae</taxon>
        <taxon>Litoribrevibacter</taxon>
    </lineage>
</organism>
<proteinExistence type="predicted"/>
<dbReference type="PROSITE" id="PS51384">
    <property type="entry name" value="FAD_FR"/>
    <property type="match status" value="1"/>
</dbReference>
<dbReference type="EMBL" id="JBHRSZ010000007">
    <property type="protein sequence ID" value="MFC3152594.1"/>
    <property type="molecule type" value="Genomic_DNA"/>
</dbReference>
<dbReference type="Gene3D" id="3.40.50.80">
    <property type="entry name" value="Nucleotide-binding domain of ferredoxin-NADP reductase (FNR) module"/>
    <property type="match status" value="1"/>
</dbReference>
<dbReference type="Gene3D" id="2.40.30.10">
    <property type="entry name" value="Translation factors"/>
    <property type="match status" value="1"/>
</dbReference>
<dbReference type="InterPro" id="IPR001709">
    <property type="entry name" value="Flavoprot_Pyr_Nucl_cyt_Rdtase"/>
</dbReference>
<evidence type="ECO:0000256" key="1">
    <source>
        <dbReference type="ARBA" id="ARBA00034078"/>
    </source>
</evidence>
<evidence type="ECO:0000259" key="3">
    <source>
        <dbReference type="PROSITE" id="PS51384"/>
    </source>
</evidence>
<dbReference type="SUPFAM" id="SSF63380">
    <property type="entry name" value="Riboflavin synthase domain-like"/>
    <property type="match status" value="1"/>
</dbReference>
<dbReference type="PANTHER" id="PTHR47354:SF5">
    <property type="entry name" value="PROTEIN RFBI"/>
    <property type="match status" value="1"/>
</dbReference>
<dbReference type="SUPFAM" id="SSF52343">
    <property type="entry name" value="Ferredoxin reductase-like, C-terminal NADP-linked domain"/>
    <property type="match status" value="1"/>
</dbReference>
<dbReference type="InterPro" id="IPR017938">
    <property type="entry name" value="Riboflavin_synthase-like_b-brl"/>
</dbReference>
<protein>
    <submittedName>
        <fullName evidence="4">FAD-binding oxidoreductase</fullName>
    </submittedName>
</protein>
<dbReference type="InterPro" id="IPR017927">
    <property type="entry name" value="FAD-bd_FR_type"/>
</dbReference>
<gene>
    <name evidence="4" type="ORF">ACFOEK_16275</name>
</gene>
<dbReference type="Pfam" id="PF00175">
    <property type="entry name" value="NAD_binding_1"/>
    <property type="match status" value="1"/>
</dbReference>
<comment type="caution">
    <text evidence="4">The sequence shown here is derived from an EMBL/GenBank/DDBJ whole genome shotgun (WGS) entry which is preliminary data.</text>
</comment>
<name>A0ABV7HFB8_9GAMM</name>
<dbReference type="InterPro" id="IPR012675">
    <property type="entry name" value="Beta-grasp_dom_sf"/>
</dbReference>
<comment type="cofactor">
    <cofactor evidence="1">
        <name>[2Fe-2S] cluster</name>
        <dbReference type="ChEBI" id="CHEBI:190135"/>
    </cofactor>
</comment>
<dbReference type="PRINTS" id="PR00371">
    <property type="entry name" value="FPNCR"/>
</dbReference>
<dbReference type="Pfam" id="PF00970">
    <property type="entry name" value="FAD_binding_6"/>
    <property type="match status" value="1"/>
</dbReference>
<dbReference type="PRINTS" id="PR00410">
    <property type="entry name" value="PHEHYDRXLASE"/>
</dbReference>
<dbReference type="SUPFAM" id="SSF54292">
    <property type="entry name" value="2Fe-2S ferredoxin-like"/>
    <property type="match status" value="1"/>
</dbReference>
<dbReference type="InterPro" id="IPR001041">
    <property type="entry name" value="2Fe-2S_ferredoxin-type"/>
</dbReference>
<dbReference type="CDD" id="cd00207">
    <property type="entry name" value="fer2"/>
    <property type="match status" value="1"/>
</dbReference>
<dbReference type="InterPro" id="IPR036010">
    <property type="entry name" value="2Fe-2S_ferredoxin-like_sf"/>
</dbReference>
<dbReference type="PROSITE" id="PS51085">
    <property type="entry name" value="2FE2S_FER_2"/>
    <property type="match status" value="1"/>
</dbReference>
<sequence>MNSSQSVLENLLNRGHQVPNSCRAGICQACKVQLVDGVINPQAQQGLPAAQSDAGIFLACCCFPSSNISVQLVDTARISHEAQVLDHFMLNADVLCLRLDTDFKWQAGQVINCVKDDTVIRSYSIASRPMDGVVELHIRIYPDGRFGQWAKHQLKVGDRLRIEAPFGECVYDPACYQQNMLMVATGTGLAPIYGVLKEALANHHQGQIELYVASGDYQGFYYLDKLEALAQAYPQLRLHKVVRRRDSVLEEAALEEVKEGHVEDVVLAEHSSLKDYRVYLCGAPTMVEQLKKACFMRGVKMQDIQCDPFEAAQP</sequence>
<evidence type="ECO:0000313" key="5">
    <source>
        <dbReference type="Proteomes" id="UP001595476"/>
    </source>
</evidence>
<feature type="domain" description="2Fe-2S ferredoxin-type" evidence="2">
    <location>
        <begin position="1"/>
        <end position="76"/>
    </location>
</feature>
<dbReference type="Pfam" id="PF00111">
    <property type="entry name" value="Fer2"/>
    <property type="match status" value="1"/>
</dbReference>
<evidence type="ECO:0000313" key="4">
    <source>
        <dbReference type="EMBL" id="MFC3152594.1"/>
    </source>
</evidence>